<gene>
    <name evidence="3" type="ORF">EAH89_04205</name>
</gene>
<name>A0A502GGH2_9PROT</name>
<evidence type="ECO:0000313" key="4">
    <source>
        <dbReference type="Proteomes" id="UP000317078"/>
    </source>
</evidence>
<protein>
    <submittedName>
        <fullName evidence="3">DMT family transporter</fullName>
    </submittedName>
</protein>
<evidence type="ECO:0000259" key="2">
    <source>
        <dbReference type="Pfam" id="PF00892"/>
    </source>
</evidence>
<accession>A0A502GGH2</accession>
<keyword evidence="1" id="KW-0812">Transmembrane</keyword>
<dbReference type="EMBL" id="RCZP01000002">
    <property type="protein sequence ID" value="TPG60668.1"/>
    <property type="molecule type" value="Genomic_DNA"/>
</dbReference>
<feature type="transmembrane region" description="Helical" evidence="1">
    <location>
        <begin position="113"/>
        <end position="133"/>
    </location>
</feature>
<feature type="transmembrane region" description="Helical" evidence="1">
    <location>
        <begin position="253"/>
        <end position="269"/>
    </location>
</feature>
<dbReference type="GO" id="GO:0016020">
    <property type="term" value="C:membrane"/>
    <property type="evidence" value="ECO:0007669"/>
    <property type="project" value="InterPro"/>
</dbReference>
<dbReference type="InterPro" id="IPR037185">
    <property type="entry name" value="EmrE-like"/>
</dbReference>
<dbReference type="Pfam" id="PF00892">
    <property type="entry name" value="EamA"/>
    <property type="match status" value="1"/>
</dbReference>
<sequence length="276" mass="29013">MLSALGLFAVLDANSKLLSGGYHVSQVLAFRYAVLLALLAAWVILRRAAPGPLGTRRPGAQLLRSAFMVGSGAGFFLSLRHLPLAEGYLVYFTAPFMLLALFRVLLKEPVPASAWGWCGVGFTGVLLALWPGLSAGGAWAAYAWGMLGSFCHAMVLVMNRSLRDEPGMARLILWSAAPALPLLVPWAWAEWATPPAGDALALAANGLLAGGATIGLAAAFRYASAPRLAPLEFSALVFAVIADVTIWGVWPSAWVWAGAAVVSFAGIMAQRAPRAA</sequence>
<dbReference type="PANTHER" id="PTHR22911">
    <property type="entry name" value="ACYL-MALONYL CONDENSING ENZYME-RELATED"/>
    <property type="match status" value="1"/>
</dbReference>
<keyword evidence="4" id="KW-1185">Reference proteome</keyword>
<evidence type="ECO:0000256" key="1">
    <source>
        <dbReference type="SAM" id="Phobius"/>
    </source>
</evidence>
<organism evidence="3 4">
    <name type="scientific">Muricoccus nepalensis</name>
    <dbReference type="NCBI Taxonomy" id="1854500"/>
    <lineage>
        <taxon>Bacteria</taxon>
        <taxon>Pseudomonadati</taxon>
        <taxon>Pseudomonadota</taxon>
        <taxon>Alphaproteobacteria</taxon>
        <taxon>Acetobacterales</taxon>
        <taxon>Roseomonadaceae</taxon>
        <taxon>Muricoccus</taxon>
    </lineage>
</organism>
<keyword evidence="1" id="KW-0472">Membrane</keyword>
<dbReference type="Proteomes" id="UP000317078">
    <property type="component" value="Unassembled WGS sequence"/>
</dbReference>
<reference evidence="3 4" key="1">
    <citation type="journal article" date="2019" name="Environ. Microbiol.">
        <title>Species interactions and distinct microbial communities in high Arctic permafrost affected cryosols are associated with the CH4 and CO2 gas fluxes.</title>
        <authorList>
            <person name="Altshuler I."/>
            <person name="Hamel J."/>
            <person name="Turney S."/>
            <person name="Magnuson E."/>
            <person name="Levesque R."/>
            <person name="Greer C."/>
            <person name="Whyte L.G."/>
        </authorList>
    </citation>
    <scope>NUCLEOTIDE SEQUENCE [LARGE SCALE GENOMIC DNA]</scope>
    <source>
        <strain evidence="3 4">S9.3B</strain>
    </source>
</reference>
<keyword evidence="1" id="KW-1133">Transmembrane helix</keyword>
<proteinExistence type="predicted"/>
<feature type="transmembrane region" description="Helical" evidence="1">
    <location>
        <begin position="200"/>
        <end position="222"/>
    </location>
</feature>
<feature type="transmembrane region" description="Helical" evidence="1">
    <location>
        <begin position="61"/>
        <end position="82"/>
    </location>
</feature>
<feature type="transmembrane region" description="Helical" evidence="1">
    <location>
        <begin position="171"/>
        <end position="188"/>
    </location>
</feature>
<comment type="caution">
    <text evidence="3">The sequence shown here is derived from an EMBL/GenBank/DDBJ whole genome shotgun (WGS) entry which is preliminary data.</text>
</comment>
<dbReference type="SUPFAM" id="SSF103481">
    <property type="entry name" value="Multidrug resistance efflux transporter EmrE"/>
    <property type="match status" value="2"/>
</dbReference>
<evidence type="ECO:0000313" key="3">
    <source>
        <dbReference type="EMBL" id="TPG60668.1"/>
    </source>
</evidence>
<dbReference type="AlphaFoldDB" id="A0A502GGH2"/>
<feature type="transmembrane region" description="Helical" evidence="1">
    <location>
        <begin position="139"/>
        <end position="159"/>
    </location>
</feature>
<feature type="transmembrane region" description="Helical" evidence="1">
    <location>
        <begin position="88"/>
        <end position="106"/>
    </location>
</feature>
<dbReference type="PANTHER" id="PTHR22911:SF103">
    <property type="entry name" value="BLR2811 PROTEIN"/>
    <property type="match status" value="1"/>
</dbReference>
<dbReference type="InterPro" id="IPR000620">
    <property type="entry name" value="EamA_dom"/>
</dbReference>
<dbReference type="OrthoDB" id="7266664at2"/>
<feature type="transmembrane region" description="Helical" evidence="1">
    <location>
        <begin position="29"/>
        <end position="49"/>
    </location>
</feature>
<feature type="domain" description="EamA" evidence="2">
    <location>
        <begin position="141"/>
        <end position="267"/>
    </location>
</feature>
<feature type="transmembrane region" description="Helical" evidence="1">
    <location>
        <begin position="229"/>
        <end position="247"/>
    </location>
</feature>